<organism evidence="2 3">
    <name type="scientific">Epibacterium ulvae</name>
    <dbReference type="NCBI Taxonomy" id="1156985"/>
    <lineage>
        <taxon>Bacteria</taxon>
        <taxon>Pseudomonadati</taxon>
        <taxon>Pseudomonadota</taxon>
        <taxon>Alphaproteobacteria</taxon>
        <taxon>Rhodobacterales</taxon>
        <taxon>Roseobacteraceae</taxon>
        <taxon>Epibacterium</taxon>
    </lineage>
</organism>
<evidence type="ECO:0000256" key="1">
    <source>
        <dbReference type="SAM" id="SignalP"/>
    </source>
</evidence>
<dbReference type="AlphaFoldDB" id="A0A1G5Q347"/>
<gene>
    <name evidence="2" type="ORF">SAMN04488118_102491</name>
</gene>
<evidence type="ECO:0000313" key="3">
    <source>
        <dbReference type="Proteomes" id="UP000198767"/>
    </source>
</evidence>
<accession>A0A1G5Q347</accession>
<protein>
    <submittedName>
        <fullName evidence="2">Uncharacterized protein</fullName>
    </submittedName>
</protein>
<name>A0A1G5Q347_9RHOB</name>
<keyword evidence="1" id="KW-0732">Signal</keyword>
<dbReference type="EMBL" id="FMWG01000002">
    <property type="protein sequence ID" value="SCZ55880.1"/>
    <property type="molecule type" value="Genomic_DNA"/>
</dbReference>
<keyword evidence="3" id="KW-1185">Reference proteome</keyword>
<feature type="chain" id="PRO_5011500290" evidence="1">
    <location>
        <begin position="33"/>
        <end position="127"/>
    </location>
</feature>
<feature type="signal peptide" evidence="1">
    <location>
        <begin position="1"/>
        <end position="32"/>
    </location>
</feature>
<proteinExistence type="predicted"/>
<evidence type="ECO:0000313" key="2">
    <source>
        <dbReference type="EMBL" id="SCZ55880.1"/>
    </source>
</evidence>
<reference evidence="2 3" key="1">
    <citation type="submission" date="2016-10" db="EMBL/GenBank/DDBJ databases">
        <authorList>
            <person name="de Groot N.N."/>
        </authorList>
    </citation>
    <scope>NUCLEOTIDE SEQUENCE [LARGE SCALE GENOMIC DNA]</scope>
    <source>
        <strain evidence="2 3">U95</strain>
    </source>
</reference>
<dbReference type="OrthoDB" id="7360198at2"/>
<dbReference type="RefSeq" id="WP_090216857.1">
    <property type="nucleotide sequence ID" value="NZ_CANMPF010000001.1"/>
</dbReference>
<sequence length="127" mass="14154">MYMTYVKTTKLRWIALKAATVVSLFAAGTALADSAWERLDANAIKIALTGRALVYENGAEQSFDVSGQTSYISDRPSLGYWSIRGDHYCSVWPPSDLWACYQIEVQGEMLRFIGKRGDVTVGKYKGE</sequence>
<dbReference type="Proteomes" id="UP000198767">
    <property type="component" value="Unassembled WGS sequence"/>
</dbReference>